<accession>A0ABQ1HV97</accession>
<dbReference type="RefSeq" id="WP_188495823.1">
    <property type="nucleotide sequence ID" value="NZ_BMGA01000014.1"/>
</dbReference>
<gene>
    <name evidence="2" type="ORF">GCM10008015_31830</name>
</gene>
<organism evidence="2 3">
    <name type="scientific">Flavobacterium palustre</name>
    <dbReference type="NCBI Taxonomy" id="1476463"/>
    <lineage>
        <taxon>Bacteria</taxon>
        <taxon>Pseudomonadati</taxon>
        <taxon>Bacteroidota</taxon>
        <taxon>Flavobacteriia</taxon>
        <taxon>Flavobacteriales</taxon>
        <taxon>Flavobacteriaceae</taxon>
        <taxon>Flavobacterium</taxon>
    </lineage>
</organism>
<dbReference type="SUPFAM" id="SSF53448">
    <property type="entry name" value="Nucleotide-diphospho-sugar transferases"/>
    <property type="match status" value="1"/>
</dbReference>
<evidence type="ECO:0000259" key="1">
    <source>
        <dbReference type="Pfam" id="PF00535"/>
    </source>
</evidence>
<dbReference type="CDD" id="cd00761">
    <property type="entry name" value="Glyco_tranf_GTA_type"/>
    <property type="match status" value="1"/>
</dbReference>
<proteinExistence type="predicted"/>
<dbReference type="Gene3D" id="3.90.550.10">
    <property type="entry name" value="Spore Coat Polysaccharide Biosynthesis Protein SpsA, Chain A"/>
    <property type="match status" value="1"/>
</dbReference>
<dbReference type="Proteomes" id="UP000658793">
    <property type="component" value="Unassembled WGS sequence"/>
</dbReference>
<name>A0ABQ1HV97_9FLAO</name>
<reference evidence="3" key="1">
    <citation type="journal article" date="2019" name="Int. J. Syst. Evol. Microbiol.">
        <title>The Global Catalogue of Microorganisms (GCM) 10K type strain sequencing project: providing services to taxonomists for standard genome sequencing and annotation.</title>
        <authorList>
            <consortium name="The Broad Institute Genomics Platform"/>
            <consortium name="The Broad Institute Genome Sequencing Center for Infectious Disease"/>
            <person name="Wu L."/>
            <person name="Ma J."/>
        </authorList>
    </citation>
    <scope>NUCLEOTIDE SEQUENCE [LARGE SCALE GENOMIC DNA]</scope>
    <source>
        <strain evidence="3">CGMCC 1.12811</strain>
    </source>
</reference>
<protein>
    <recommendedName>
        <fullName evidence="1">Glycosyltransferase 2-like domain-containing protein</fullName>
    </recommendedName>
</protein>
<feature type="domain" description="Glycosyltransferase 2-like" evidence="1">
    <location>
        <begin position="41"/>
        <end position="183"/>
    </location>
</feature>
<evidence type="ECO:0000313" key="3">
    <source>
        <dbReference type="Proteomes" id="UP000658793"/>
    </source>
</evidence>
<dbReference type="Pfam" id="PF00535">
    <property type="entry name" value="Glycos_transf_2"/>
    <property type="match status" value="1"/>
</dbReference>
<sequence length="328" mass="37916">MRLGSNPQKKDFKIEMKTNHRIVMVVFIPEFTGYYASMFEVVKISINSLITTIPPTSRLTIVDNGSCKEVQEYLFDLFLKKKIDAVQLLQENIGKIDALIGAARATREPIVTLTDCDILFKANWVKETIKVFNSFENVASVSPIPIRWNINYYTYSTRLAILKGKLNLNFEPIPENFEGYNMFLKSINWGDGENDDSKPWPVVFCNNDKAILGSDHQVLTVRRDVLFNNSPKAPSFIKVGNQSEEKYIDYAIDSSGGLRLSTYHFYAFHMGNKVEDWMNDMNKTKIDNEITPLILKPELQYQEKNDLGFRIKKKIIKHFFKIKRPINF</sequence>
<comment type="caution">
    <text evidence="2">The sequence shown here is derived from an EMBL/GenBank/DDBJ whole genome shotgun (WGS) entry which is preliminary data.</text>
</comment>
<dbReference type="EMBL" id="BMGA01000014">
    <property type="protein sequence ID" value="GGA88934.1"/>
    <property type="molecule type" value="Genomic_DNA"/>
</dbReference>
<dbReference type="InterPro" id="IPR001173">
    <property type="entry name" value="Glyco_trans_2-like"/>
</dbReference>
<keyword evidence="3" id="KW-1185">Reference proteome</keyword>
<dbReference type="InterPro" id="IPR029044">
    <property type="entry name" value="Nucleotide-diphossugar_trans"/>
</dbReference>
<evidence type="ECO:0000313" key="2">
    <source>
        <dbReference type="EMBL" id="GGA88934.1"/>
    </source>
</evidence>